<feature type="domain" description="Rap-GAP" evidence="2">
    <location>
        <begin position="31"/>
        <end position="191"/>
    </location>
</feature>
<protein>
    <recommendedName>
        <fullName evidence="2">Rap-GAP domain-containing protein</fullName>
    </recommendedName>
</protein>
<proteinExistence type="predicted"/>
<dbReference type="GO" id="GO:0005096">
    <property type="term" value="F:GTPase activator activity"/>
    <property type="evidence" value="ECO:0007669"/>
    <property type="project" value="UniProtKB-KW"/>
</dbReference>
<dbReference type="GO" id="GO:0005737">
    <property type="term" value="C:cytoplasm"/>
    <property type="evidence" value="ECO:0007669"/>
    <property type="project" value="TreeGrafter"/>
</dbReference>
<organism evidence="4 5">
    <name type="scientific">Rotaria magnacalcarata</name>
    <dbReference type="NCBI Taxonomy" id="392030"/>
    <lineage>
        <taxon>Eukaryota</taxon>
        <taxon>Metazoa</taxon>
        <taxon>Spiralia</taxon>
        <taxon>Gnathifera</taxon>
        <taxon>Rotifera</taxon>
        <taxon>Eurotatoria</taxon>
        <taxon>Bdelloidea</taxon>
        <taxon>Philodinida</taxon>
        <taxon>Philodinidae</taxon>
        <taxon>Rotaria</taxon>
    </lineage>
</organism>
<dbReference type="PANTHER" id="PTHR15711:SF32">
    <property type="entry name" value="RAP GTPASE ACTIVATING PROTEIN 1, ISOFORM H"/>
    <property type="match status" value="1"/>
</dbReference>
<dbReference type="InterPro" id="IPR000331">
    <property type="entry name" value="Rap/Ran_GAP_dom"/>
</dbReference>
<dbReference type="GO" id="GO:0051056">
    <property type="term" value="P:regulation of small GTPase mediated signal transduction"/>
    <property type="evidence" value="ECO:0007669"/>
    <property type="project" value="InterPro"/>
</dbReference>
<dbReference type="Gene3D" id="3.40.50.11210">
    <property type="entry name" value="Rap/Ran-GAP"/>
    <property type="match status" value="1"/>
</dbReference>
<feature type="non-terminal residue" evidence="4">
    <location>
        <position position="191"/>
    </location>
</feature>
<gene>
    <name evidence="3" type="ORF">BYL167_LOCUS71862</name>
    <name evidence="4" type="ORF">SMN809_LOCUS80742</name>
</gene>
<evidence type="ECO:0000313" key="4">
    <source>
        <dbReference type="EMBL" id="CAF5218001.1"/>
    </source>
</evidence>
<evidence type="ECO:0000256" key="1">
    <source>
        <dbReference type="ARBA" id="ARBA00022468"/>
    </source>
</evidence>
<accession>A0A8S3JEM3</accession>
<sequence>IDILRRICDQCAITDIEYFDPVLCDGTHTLLIKYDESYVSNRHKFGIIYQRENQLTEEEIFSNEMHSTAMDKFLDFIGSRVKLKDFQGFRGGLDIKSDQTGTESIYEKFNNHEIMFHVSTLLPHSKIERQQVERKRHIGNDIVAIVFQENETKFNPECIASQFLHVYLVVTPLNDDGTHFKVSVIRRDNVP</sequence>
<evidence type="ECO:0000313" key="3">
    <source>
        <dbReference type="EMBL" id="CAF5148913.1"/>
    </source>
</evidence>
<comment type="caution">
    <text evidence="4">The sequence shown here is derived from an EMBL/GenBank/DDBJ whole genome shotgun (WGS) entry which is preliminary data.</text>
</comment>
<dbReference type="AlphaFoldDB" id="A0A8S3JEM3"/>
<keyword evidence="1" id="KW-0343">GTPase activation</keyword>
<dbReference type="InterPro" id="IPR050989">
    <property type="entry name" value="Rap1_Ran_GAP"/>
</dbReference>
<reference evidence="4" key="1">
    <citation type="submission" date="2021-02" db="EMBL/GenBank/DDBJ databases">
        <authorList>
            <person name="Nowell W R."/>
        </authorList>
    </citation>
    <scope>NUCLEOTIDE SEQUENCE</scope>
</reference>
<name>A0A8S3JEM3_9BILA</name>
<dbReference type="PROSITE" id="PS50085">
    <property type="entry name" value="RAPGAP"/>
    <property type="match status" value="1"/>
</dbReference>
<evidence type="ECO:0000259" key="2">
    <source>
        <dbReference type="PROSITE" id="PS50085"/>
    </source>
</evidence>
<dbReference type="EMBL" id="CAJOBI010346225">
    <property type="protein sequence ID" value="CAF5218001.1"/>
    <property type="molecule type" value="Genomic_DNA"/>
</dbReference>
<dbReference type="InterPro" id="IPR035974">
    <property type="entry name" value="Rap/Ran-GAP_sf"/>
</dbReference>
<evidence type="ECO:0000313" key="5">
    <source>
        <dbReference type="Proteomes" id="UP000676336"/>
    </source>
</evidence>
<dbReference type="FunFam" id="3.40.50.11210:FF:000001">
    <property type="entry name" value="Ral GTPase-activating protein subunit alpha-1 isoform 1"/>
    <property type="match status" value="1"/>
</dbReference>
<dbReference type="Proteomes" id="UP000676336">
    <property type="component" value="Unassembled WGS sequence"/>
</dbReference>
<dbReference type="PANTHER" id="PTHR15711">
    <property type="entry name" value="RAP GTPASE-ACTIVATING PROTEIN"/>
    <property type="match status" value="1"/>
</dbReference>
<feature type="non-terminal residue" evidence="4">
    <location>
        <position position="1"/>
    </location>
</feature>
<dbReference type="Pfam" id="PF02145">
    <property type="entry name" value="Rap_GAP"/>
    <property type="match status" value="1"/>
</dbReference>
<dbReference type="EMBL" id="CAJOBH010256554">
    <property type="protein sequence ID" value="CAF5148913.1"/>
    <property type="molecule type" value="Genomic_DNA"/>
</dbReference>
<dbReference type="SUPFAM" id="SSF111347">
    <property type="entry name" value="Rap/Ran-GAP"/>
    <property type="match status" value="1"/>
</dbReference>
<dbReference type="Proteomes" id="UP000681967">
    <property type="component" value="Unassembled WGS sequence"/>
</dbReference>